<dbReference type="InterPro" id="IPR011006">
    <property type="entry name" value="CheY-like_superfamily"/>
</dbReference>
<name>A0A3A9Z7R1_9ACTN</name>
<evidence type="ECO:0000256" key="1">
    <source>
        <dbReference type="ARBA" id="ARBA00023125"/>
    </source>
</evidence>
<dbReference type="Proteomes" id="UP000272474">
    <property type="component" value="Unassembled WGS sequence"/>
</dbReference>
<accession>A0A3A9Z7R1</accession>
<evidence type="ECO:0000256" key="2">
    <source>
        <dbReference type="PROSITE-ProRule" id="PRU00169"/>
    </source>
</evidence>
<dbReference type="RefSeq" id="WP_120677556.1">
    <property type="nucleotide sequence ID" value="NZ_RBAL01000004.1"/>
</dbReference>
<evidence type="ECO:0000259" key="4">
    <source>
        <dbReference type="PROSITE" id="PS50110"/>
    </source>
</evidence>
<dbReference type="AlphaFoldDB" id="A0A3A9Z7R1"/>
<dbReference type="InterPro" id="IPR000792">
    <property type="entry name" value="Tscrpt_reg_LuxR_C"/>
</dbReference>
<evidence type="ECO:0000259" key="3">
    <source>
        <dbReference type="PROSITE" id="PS50043"/>
    </source>
</evidence>
<dbReference type="Gene3D" id="3.40.50.2300">
    <property type="match status" value="1"/>
</dbReference>
<dbReference type="InterPro" id="IPR001789">
    <property type="entry name" value="Sig_transdc_resp-reg_receiver"/>
</dbReference>
<dbReference type="SMART" id="SM00448">
    <property type="entry name" value="REC"/>
    <property type="match status" value="1"/>
</dbReference>
<proteinExistence type="predicted"/>
<sequence>MGELVRLVKVLLAEDFDMIRGALVALLELEPDLRVVSSVSRADAVLPAALRSQPDVAVLDIVMPGGDGLAAAVALHERLPGCKTLILTAMGQPGTLRRALRARVGGLLFKDAPAEQLSKAVRAVAAGRRYIDPQLVLAAWDSEENPLSPRELEVLRFAAQGADAAEIAGCLYLSKGTVRNYLTTIVTKLNARNRVDAVRIATEAGWIP</sequence>
<dbReference type="PRINTS" id="PR00038">
    <property type="entry name" value="HTHLUXR"/>
</dbReference>
<reference evidence="5 6" key="1">
    <citation type="journal article" date="2014" name="Int. J. Syst. Evol. Microbiol.">
        <title>Streptomyces hoynatensis sp. nov., isolated from deep marine sediment.</title>
        <authorList>
            <person name="Veyisoglu A."/>
            <person name="Sahin N."/>
        </authorList>
    </citation>
    <scope>NUCLEOTIDE SEQUENCE [LARGE SCALE GENOMIC DNA]</scope>
    <source>
        <strain evidence="5 6">KCTC 29097</strain>
    </source>
</reference>
<feature type="modified residue" description="4-aspartylphosphate" evidence="2">
    <location>
        <position position="60"/>
    </location>
</feature>
<dbReference type="PANTHER" id="PTHR43214">
    <property type="entry name" value="TWO-COMPONENT RESPONSE REGULATOR"/>
    <property type="match status" value="1"/>
</dbReference>
<dbReference type="PROSITE" id="PS50043">
    <property type="entry name" value="HTH_LUXR_2"/>
    <property type="match status" value="1"/>
</dbReference>
<dbReference type="CDD" id="cd06170">
    <property type="entry name" value="LuxR_C_like"/>
    <property type="match status" value="1"/>
</dbReference>
<dbReference type="Pfam" id="PF00196">
    <property type="entry name" value="GerE"/>
    <property type="match status" value="1"/>
</dbReference>
<dbReference type="GO" id="GO:0000160">
    <property type="term" value="P:phosphorelay signal transduction system"/>
    <property type="evidence" value="ECO:0007669"/>
    <property type="project" value="InterPro"/>
</dbReference>
<dbReference type="GO" id="GO:0003677">
    <property type="term" value="F:DNA binding"/>
    <property type="evidence" value="ECO:0007669"/>
    <property type="project" value="UniProtKB-KW"/>
</dbReference>
<keyword evidence="2" id="KW-0597">Phosphoprotein</keyword>
<dbReference type="SUPFAM" id="SSF52172">
    <property type="entry name" value="CheY-like"/>
    <property type="match status" value="1"/>
</dbReference>
<evidence type="ECO:0000313" key="5">
    <source>
        <dbReference type="EMBL" id="RKN43904.1"/>
    </source>
</evidence>
<dbReference type="EMBL" id="RBAL01000004">
    <property type="protein sequence ID" value="RKN43904.1"/>
    <property type="molecule type" value="Genomic_DNA"/>
</dbReference>
<keyword evidence="1 5" id="KW-0238">DNA-binding</keyword>
<feature type="domain" description="Response regulatory" evidence="4">
    <location>
        <begin position="9"/>
        <end position="125"/>
    </location>
</feature>
<dbReference type="GO" id="GO:0006355">
    <property type="term" value="P:regulation of DNA-templated transcription"/>
    <property type="evidence" value="ECO:0007669"/>
    <property type="project" value="InterPro"/>
</dbReference>
<dbReference type="InterPro" id="IPR016032">
    <property type="entry name" value="Sig_transdc_resp-reg_C-effctor"/>
</dbReference>
<evidence type="ECO:0000313" key="6">
    <source>
        <dbReference type="Proteomes" id="UP000272474"/>
    </source>
</evidence>
<comment type="caution">
    <text evidence="5">The sequence shown here is derived from an EMBL/GenBank/DDBJ whole genome shotgun (WGS) entry which is preliminary data.</text>
</comment>
<dbReference type="OrthoDB" id="9808843at2"/>
<gene>
    <name evidence="5" type="ORF">D7294_09445</name>
</gene>
<dbReference type="Pfam" id="PF00072">
    <property type="entry name" value="Response_reg"/>
    <property type="match status" value="1"/>
</dbReference>
<dbReference type="InterPro" id="IPR039420">
    <property type="entry name" value="WalR-like"/>
</dbReference>
<protein>
    <submittedName>
        <fullName evidence="5">DNA-binding response regulator</fullName>
    </submittedName>
</protein>
<dbReference type="PANTHER" id="PTHR43214:SF42">
    <property type="entry name" value="TRANSCRIPTIONAL REGULATORY PROTEIN DESR"/>
    <property type="match status" value="1"/>
</dbReference>
<keyword evidence="6" id="KW-1185">Reference proteome</keyword>
<feature type="domain" description="HTH luxR-type" evidence="3">
    <location>
        <begin position="140"/>
        <end position="205"/>
    </location>
</feature>
<dbReference type="SUPFAM" id="SSF46894">
    <property type="entry name" value="C-terminal effector domain of the bipartite response regulators"/>
    <property type="match status" value="1"/>
</dbReference>
<dbReference type="PROSITE" id="PS50110">
    <property type="entry name" value="RESPONSE_REGULATORY"/>
    <property type="match status" value="1"/>
</dbReference>
<organism evidence="5 6">
    <name type="scientific">Streptomyces hoynatensis</name>
    <dbReference type="NCBI Taxonomy" id="1141874"/>
    <lineage>
        <taxon>Bacteria</taxon>
        <taxon>Bacillati</taxon>
        <taxon>Actinomycetota</taxon>
        <taxon>Actinomycetes</taxon>
        <taxon>Kitasatosporales</taxon>
        <taxon>Streptomycetaceae</taxon>
        <taxon>Streptomyces</taxon>
    </lineage>
</organism>
<dbReference type="SMART" id="SM00421">
    <property type="entry name" value="HTH_LUXR"/>
    <property type="match status" value="1"/>
</dbReference>